<evidence type="ECO:0000256" key="1">
    <source>
        <dbReference type="SAM" id="MobiDB-lite"/>
    </source>
</evidence>
<reference evidence="2 3" key="1">
    <citation type="submission" date="2013-11" db="EMBL/GenBank/DDBJ databases">
        <title>The Damaraland mole rat (Fukomys damarensis) genome and evolution of African mole rats.</title>
        <authorList>
            <person name="Gladyshev V.N."/>
            <person name="Fang X."/>
        </authorList>
    </citation>
    <scope>NUCLEOTIDE SEQUENCE [LARGE SCALE GENOMIC DNA]</scope>
    <source>
        <tissue evidence="2">Liver</tissue>
    </source>
</reference>
<gene>
    <name evidence="2" type="ORF">H920_09056</name>
</gene>
<sequence>MQRILGSGRYPETRSAPLECGPAPAARFRESPRSPGPWLCPEALSALLPSLDLAAADTASVPAPRLTVRDSGVVADADTLFQILIAEPRILVSETRERNQPETVIDIEVAARPCEAEDQTTLTRERTERCSLAEDRNVVHTAWPRHLSAGQAVLLGSSMGLQTIGGEAGLAQGVVSERLPAGCCACRDALPTCVLGSGFLAEWFPLGRTQRQPERLVGRLCRVQAELGLAFPENADLGRVGSVCYLSAQV</sequence>
<name>A0A091DBD4_FUKDA</name>
<feature type="region of interest" description="Disordered" evidence="1">
    <location>
        <begin position="1"/>
        <end position="34"/>
    </location>
</feature>
<protein>
    <submittedName>
        <fullName evidence="2">Uncharacterized protein</fullName>
    </submittedName>
</protein>
<keyword evidence="3" id="KW-1185">Reference proteome</keyword>
<proteinExistence type="predicted"/>
<evidence type="ECO:0000313" key="3">
    <source>
        <dbReference type="Proteomes" id="UP000028990"/>
    </source>
</evidence>
<dbReference type="Proteomes" id="UP000028990">
    <property type="component" value="Unassembled WGS sequence"/>
</dbReference>
<accession>A0A091DBD4</accession>
<dbReference type="EMBL" id="KN122588">
    <property type="protein sequence ID" value="KFO29449.1"/>
    <property type="molecule type" value="Genomic_DNA"/>
</dbReference>
<organism evidence="2 3">
    <name type="scientific">Fukomys damarensis</name>
    <name type="common">Damaraland mole rat</name>
    <name type="synonym">Cryptomys damarensis</name>
    <dbReference type="NCBI Taxonomy" id="885580"/>
    <lineage>
        <taxon>Eukaryota</taxon>
        <taxon>Metazoa</taxon>
        <taxon>Chordata</taxon>
        <taxon>Craniata</taxon>
        <taxon>Vertebrata</taxon>
        <taxon>Euteleostomi</taxon>
        <taxon>Mammalia</taxon>
        <taxon>Eutheria</taxon>
        <taxon>Euarchontoglires</taxon>
        <taxon>Glires</taxon>
        <taxon>Rodentia</taxon>
        <taxon>Hystricomorpha</taxon>
        <taxon>Bathyergidae</taxon>
        <taxon>Fukomys</taxon>
    </lineage>
</organism>
<evidence type="ECO:0000313" key="2">
    <source>
        <dbReference type="EMBL" id="KFO29449.1"/>
    </source>
</evidence>
<dbReference type="AlphaFoldDB" id="A0A091DBD4"/>